<comment type="caution">
    <text evidence="2">The sequence shown here is derived from an EMBL/GenBank/DDBJ whole genome shotgun (WGS) entry which is preliminary data.</text>
</comment>
<feature type="compositionally biased region" description="Basic residues" evidence="1">
    <location>
        <begin position="1"/>
        <end position="12"/>
    </location>
</feature>
<accession>K5DEY5</accession>
<dbReference type="AlphaFoldDB" id="K5DEY5"/>
<dbReference type="EMBL" id="AMCW01000098">
    <property type="protein sequence ID" value="EKK01389.1"/>
    <property type="molecule type" value="Genomic_DNA"/>
</dbReference>
<dbReference type="Proteomes" id="UP000007993">
    <property type="component" value="Unassembled WGS sequence"/>
</dbReference>
<evidence type="ECO:0000313" key="3">
    <source>
        <dbReference type="Proteomes" id="UP000007993"/>
    </source>
</evidence>
<name>K5DEY5_RHOBT</name>
<feature type="region of interest" description="Disordered" evidence="1">
    <location>
        <begin position="1"/>
        <end position="22"/>
    </location>
</feature>
<gene>
    <name evidence="2" type="ORF">RBSH_03297</name>
</gene>
<dbReference type="PATRIC" id="fig|993517.3.peg.3577"/>
<evidence type="ECO:0000256" key="1">
    <source>
        <dbReference type="SAM" id="MobiDB-lite"/>
    </source>
</evidence>
<protein>
    <submittedName>
        <fullName evidence="2">Uncharacterized protein</fullName>
    </submittedName>
</protein>
<proteinExistence type="predicted"/>
<organism evidence="2 3">
    <name type="scientific">Rhodopirellula baltica SH28</name>
    <dbReference type="NCBI Taxonomy" id="993517"/>
    <lineage>
        <taxon>Bacteria</taxon>
        <taxon>Pseudomonadati</taxon>
        <taxon>Planctomycetota</taxon>
        <taxon>Planctomycetia</taxon>
        <taxon>Pirellulales</taxon>
        <taxon>Pirellulaceae</taxon>
        <taxon>Rhodopirellula</taxon>
    </lineage>
</organism>
<evidence type="ECO:0000313" key="2">
    <source>
        <dbReference type="EMBL" id="EKK01389.1"/>
    </source>
</evidence>
<sequence>MPWRNCKPRSSKRLPSPKPDFARFESSSQLPLEVDCNVSEVVSRRLGFQARPKQRTLFFRRSRKTIVLFAPDGLGRPSYGFSRCT</sequence>
<reference evidence="2 3" key="1">
    <citation type="journal article" date="2013" name="Mar. Genomics">
        <title>Expression of sulfatases in Rhodopirellula baltica and the diversity of sulfatases in the genus Rhodopirellula.</title>
        <authorList>
            <person name="Wegner C.E."/>
            <person name="Richter-Heitmann T."/>
            <person name="Klindworth A."/>
            <person name="Klockow C."/>
            <person name="Richter M."/>
            <person name="Achstetter T."/>
            <person name="Glockner F.O."/>
            <person name="Harder J."/>
        </authorList>
    </citation>
    <scope>NUCLEOTIDE SEQUENCE [LARGE SCALE GENOMIC DNA]</scope>
    <source>
        <strain evidence="2 3">SH28</strain>
    </source>
</reference>